<name>A0A563E7S4_9MICO</name>
<evidence type="ECO:0000256" key="1">
    <source>
        <dbReference type="ARBA" id="ARBA00022741"/>
    </source>
</evidence>
<dbReference type="Pfam" id="PF00005">
    <property type="entry name" value="ABC_tran"/>
    <property type="match status" value="1"/>
</dbReference>
<evidence type="ECO:0000313" key="5">
    <source>
        <dbReference type="Proteomes" id="UP000320244"/>
    </source>
</evidence>
<dbReference type="PANTHER" id="PTHR43038:SF3">
    <property type="entry name" value="ABC TRANSPORTER G FAMILY MEMBER 20 ISOFORM X1"/>
    <property type="match status" value="1"/>
</dbReference>
<evidence type="ECO:0000313" key="4">
    <source>
        <dbReference type="EMBL" id="TWP38580.1"/>
    </source>
</evidence>
<dbReference type="InterPro" id="IPR003593">
    <property type="entry name" value="AAA+_ATPase"/>
</dbReference>
<dbReference type="GO" id="GO:0005524">
    <property type="term" value="F:ATP binding"/>
    <property type="evidence" value="ECO:0007669"/>
    <property type="project" value="UniProtKB-KW"/>
</dbReference>
<comment type="caution">
    <text evidence="4">The sequence shown here is derived from an EMBL/GenBank/DDBJ whole genome shotgun (WGS) entry which is preliminary data.</text>
</comment>
<dbReference type="PROSITE" id="PS50893">
    <property type="entry name" value="ABC_TRANSPORTER_2"/>
    <property type="match status" value="1"/>
</dbReference>
<evidence type="ECO:0000259" key="3">
    <source>
        <dbReference type="PROSITE" id="PS50893"/>
    </source>
</evidence>
<dbReference type="SUPFAM" id="SSF52540">
    <property type="entry name" value="P-loop containing nucleoside triphosphate hydrolases"/>
    <property type="match status" value="1"/>
</dbReference>
<dbReference type="CDD" id="cd03230">
    <property type="entry name" value="ABC_DR_subfamily_A"/>
    <property type="match status" value="1"/>
</dbReference>
<evidence type="ECO:0000256" key="2">
    <source>
        <dbReference type="ARBA" id="ARBA00022840"/>
    </source>
</evidence>
<dbReference type="PROSITE" id="PS00211">
    <property type="entry name" value="ABC_TRANSPORTER_1"/>
    <property type="match status" value="1"/>
</dbReference>
<proteinExistence type="predicted"/>
<dbReference type="OrthoDB" id="9804819at2"/>
<sequence>MWLAPALRTVRLAPVRTETAIRVQGLDVALRGSDVLHDLAFEILRGAIVGLMGPSGAGKTTLMRAIVGAQRVKGGELRVLGHRPGTAELRHRVGYVTQGLSVYRDLTVQQNAEYFAALQGHSRASAMDAVAAVGLSDFARRRVDRLSGGQASRASLACALVGDPALLVLDEPTVGLDPVTREEIWQHLQGLAGQGTTILVSSHVMDEAARCDSVLLLRDGRLLAHLTPGQLLERTGGTSYDDAFLRLIRSGESM</sequence>
<protein>
    <submittedName>
        <fullName evidence="4">ABC transporter ATP-binding protein</fullName>
    </submittedName>
</protein>
<reference evidence="4 5" key="1">
    <citation type="submission" date="2019-05" db="EMBL/GenBank/DDBJ databases">
        <authorList>
            <person name="Lee S.D."/>
        </authorList>
    </citation>
    <scope>NUCLEOTIDE SEQUENCE [LARGE SCALE GENOMIC DNA]</scope>
    <source>
        <strain evidence="4 5">C5-26</strain>
    </source>
</reference>
<dbReference type="GO" id="GO:0016887">
    <property type="term" value="F:ATP hydrolysis activity"/>
    <property type="evidence" value="ECO:0007669"/>
    <property type="project" value="InterPro"/>
</dbReference>
<gene>
    <name evidence="4" type="ORF">FGL98_01970</name>
</gene>
<keyword evidence="1" id="KW-0547">Nucleotide-binding</keyword>
<dbReference type="AlphaFoldDB" id="A0A563E7S4"/>
<feature type="domain" description="ABC transporter" evidence="3">
    <location>
        <begin position="21"/>
        <end position="244"/>
    </location>
</feature>
<dbReference type="Gene3D" id="3.40.50.300">
    <property type="entry name" value="P-loop containing nucleotide triphosphate hydrolases"/>
    <property type="match status" value="1"/>
</dbReference>
<dbReference type="InterPro" id="IPR027417">
    <property type="entry name" value="P-loop_NTPase"/>
</dbReference>
<accession>A0A563E7S4</accession>
<keyword evidence="5" id="KW-1185">Reference proteome</keyword>
<keyword evidence="2 4" id="KW-0067">ATP-binding</keyword>
<dbReference type="EMBL" id="VCQV01000002">
    <property type="protein sequence ID" value="TWP38580.1"/>
    <property type="molecule type" value="Genomic_DNA"/>
</dbReference>
<dbReference type="SMART" id="SM00382">
    <property type="entry name" value="AAA"/>
    <property type="match status" value="1"/>
</dbReference>
<dbReference type="InterPro" id="IPR017871">
    <property type="entry name" value="ABC_transporter-like_CS"/>
</dbReference>
<dbReference type="InterPro" id="IPR003439">
    <property type="entry name" value="ABC_transporter-like_ATP-bd"/>
</dbReference>
<dbReference type="Proteomes" id="UP000320244">
    <property type="component" value="Unassembled WGS sequence"/>
</dbReference>
<dbReference type="PANTHER" id="PTHR43038">
    <property type="entry name" value="ATP-BINDING CASSETTE, SUB-FAMILY H, MEMBER 1"/>
    <property type="match status" value="1"/>
</dbReference>
<reference evidence="4 5" key="2">
    <citation type="submission" date="2019-08" db="EMBL/GenBank/DDBJ databases">
        <title>Jejuicoccus antrihumi gen. nov., sp. nov., a new member of the family Dermacoccaceae isolated from a cave.</title>
        <authorList>
            <person name="Schumann P."/>
            <person name="Kim I.S."/>
        </authorList>
    </citation>
    <scope>NUCLEOTIDE SEQUENCE [LARGE SCALE GENOMIC DNA]</scope>
    <source>
        <strain evidence="4 5">C5-26</strain>
    </source>
</reference>
<organism evidence="4 5">
    <name type="scientific">Leekyejoonella antrihumi</name>
    <dbReference type="NCBI Taxonomy" id="1660198"/>
    <lineage>
        <taxon>Bacteria</taxon>
        <taxon>Bacillati</taxon>
        <taxon>Actinomycetota</taxon>
        <taxon>Actinomycetes</taxon>
        <taxon>Micrococcales</taxon>
        <taxon>Dermacoccaceae</taxon>
        <taxon>Leekyejoonella</taxon>
    </lineage>
</organism>